<dbReference type="InParanoid" id="B9RSW2"/>
<sequence>MADSEFGPEYVTGSQISSRSKRLRSLVAESSIGTCFFLEKDGNGSELGAGDTAKPDPAYMSHFPVIGDLRSTIRICLGTISGSGPSRSVPATTIPSFLRNGAVSVVLILESSDSPRRKIVTFSITRPLLLP</sequence>
<evidence type="ECO:0000313" key="1">
    <source>
        <dbReference type="EMBL" id="EEF45445.1"/>
    </source>
</evidence>
<dbReference type="AlphaFoldDB" id="B9RSW2"/>
<name>B9RSW2_RICCO</name>
<proteinExistence type="predicted"/>
<evidence type="ECO:0000313" key="2">
    <source>
        <dbReference type="Proteomes" id="UP000008311"/>
    </source>
</evidence>
<keyword evidence="2" id="KW-1185">Reference proteome</keyword>
<dbReference type="Proteomes" id="UP000008311">
    <property type="component" value="Unassembled WGS sequence"/>
</dbReference>
<dbReference type="EMBL" id="EQ973812">
    <property type="protein sequence ID" value="EEF45445.1"/>
    <property type="molecule type" value="Genomic_DNA"/>
</dbReference>
<organism evidence="1 2">
    <name type="scientific">Ricinus communis</name>
    <name type="common">Castor bean</name>
    <dbReference type="NCBI Taxonomy" id="3988"/>
    <lineage>
        <taxon>Eukaryota</taxon>
        <taxon>Viridiplantae</taxon>
        <taxon>Streptophyta</taxon>
        <taxon>Embryophyta</taxon>
        <taxon>Tracheophyta</taxon>
        <taxon>Spermatophyta</taxon>
        <taxon>Magnoliopsida</taxon>
        <taxon>eudicotyledons</taxon>
        <taxon>Gunneridae</taxon>
        <taxon>Pentapetalae</taxon>
        <taxon>rosids</taxon>
        <taxon>fabids</taxon>
        <taxon>Malpighiales</taxon>
        <taxon>Euphorbiaceae</taxon>
        <taxon>Acalyphoideae</taxon>
        <taxon>Acalypheae</taxon>
        <taxon>Ricinus</taxon>
    </lineage>
</organism>
<accession>B9RSW2</accession>
<protein>
    <submittedName>
        <fullName evidence="1">Uncharacterized protein</fullName>
    </submittedName>
</protein>
<reference evidence="2" key="1">
    <citation type="journal article" date="2010" name="Nat. Biotechnol.">
        <title>Draft genome sequence of the oilseed species Ricinus communis.</title>
        <authorList>
            <person name="Chan A.P."/>
            <person name="Crabtree J."/>
            <person name="Zhao Q."/>
            <person name="Lorenzi H."/>
            <person name="Orvis J."/>
            <person name="Puiu D."/>
            <person name="Melake-Berhan A."/>
            <person name="Jones K.M."/>
            <person name="Redman J."/>
            <person name="Chen G."/>
            <person name="Cahoon E.B."/>
            <person name="Gedil M."/>
            <person name="Stanke M."/>
            <person name="Haas B.J."/>
            <person name="Wortman J.R."/>
            <person name="Fraser-Liggett C.M."/>
            <person name="Ravel J."/>
            <person name="Rabinowicz P.D."/>
        </authorList>
    </citation>
    <scope>NUCLEOTIDE SEQUENCE [LARGE SCALE GENOMIC DNA]</scope>
    <source>
        <strain evidence="2">cv. Hale</strain>
    </source>
</reference>
<gene>
    <name evidence="1" type="ORF">RCOM_0679050</name>
</gene>